<proteinExistence type="predicted"/>
<protein>
    <recommendedName>
        <fullName evidence="3">DUF1902 domain-containing protein</fullName>
    </recommendedName>
</protein>
<organism evidence="1 2">
    <name type="scientific">Caenimonas terrae</name>
    <dbReference type="NCBI Taxonomy" id="696074"/>
    <lineage>
        <taxon>Bacteria</taxon>
        <taxon>Pseudomonadati</taxon>
        <taxon>Pseudomonadota</taxon>
        <taxon>Betaproteobacteria</taxon>
        <taxon>Burkholderiales</taxon>
        <taxon>Comamonadaceae</taxon>
        <taxon>Caenimonas</taxon>
    </lineage>
</organism>
<dbReference type="RefSeq" id="WP_376851889.1">
    <property type="nucleotide sequence ID" value="NZ_JBHSMF010000009.1"/>
</dbReference>
<evidence type="ECO:0000313" key="2">
    <source>
        <dbReference type="Proteomes" id="UP001596037"/>
    </source>
</evidence>
<sequence length="128" mass="14435">MRFAYKVWHSEDDKWTAKKEAGRALEDDEITHAHQRLEEMVQINYDLEPAVNASVLMLTPPIRGVIIVLDADISEDEADRSIASCLVRINSIDPDLCFIAEPLPRTREAARPSVLSQLDMLSTESSEL</sequence>
<gene>
    <name evidence="1" type="ORF">ACFPOE_19195</name>
</gene>
<evidence type="ECO:0000313" key="1">
    <source>
        <dbReference type="EMBL" id="MFC5499677.1"/>
    </source>
</evidence>
<accession>A0ABW0NHZ7</accession>
<dbReference type="Proteomes" id="UP001596037">
    <property type="component" value="Unassembled WGS sequence"/>
</dbReference>
<dbReference type="EMBL" id="JBHSMF010000009">
    <property type="protein sequence ID" value="MFC5499677.1"/>
    <property type="molecule type" value="Genomic_DNA"/>
</dbReference>
<evidence type="ECO:0008006" key="3">
    <source>
        <dbReference type="Google" id="ProtNLM"/>
    </source>
</evidence>
<name>A0ABW0NHZ7_9BURK</name>
<reference evidence="2" key="1">
    <citation type="journal article" date="2019" name="Int. J. Syst. Evol. Microbiol.">
        <title>The Global Catalogue of Microorganisms (GCM) 10K type strain sequencing project: providing services to taxonomists for standard genome sequencing and annotation.</title>
        <authorList>
            <consortium name="The Broad Institute Genomics Platform"/>
            <consortium name="The Broad Institute Genome Sequencing Center for Infectious Disease"/>
            <person name="Wu L."/>
            <person name="Ma J."/>
        </authorList>
    </citation>
    <scope>NUCLEOTIDE SEQUENCE [LARGE SCALE GENOMIC DNA]</scope>
    <source>
        <strain evidence="2">CCUG 57401</strain>
    </source>
</reference>
<comment type="caution">
    <text evidence="1">The sequence shown here is derived from an EMBL/GenBank/DDBJ whole genome shotgun (WGS) entry which is preliminary data.</text>
</comment>
<keyword evidence="2" id="KW-1185">Reference proteome</keyword>